<organism evidence="2 3">
    <name type="scientific">Marmota monax</name>
    <name type="common">Woodchuck</name>
    <dbReference type="NCBI Taxonomy" id="9995"/>
    <lineage>
        <taxon>Eukaryota</taxon>
        <taxon>Metazoa</taxon>
        <taxon>Chordata</taxon>
        <taxon>Craniata</taxon>
        <taxon>Vertebrata</taxon>
        <taxon>Euteleostomi</taxon>
        <taxon>Mammalia</taxon>
        <taxon>Eutheria</taxon>
        <taxon>Euarchontoglires</taxon>
        <taxon>Glires</taxon>
        <taxon>Rodentia</taxon>
        <taxon>Sciuromorpha</taxon>
        <taxon>Sciuridae</taxon>
        <taxon>Xerinae</taxon>
        <taxon>Marmotini</taxon>
        <taxon>Marmota</taxon>
    </lineage>
</organism>
<comment type="caution">
    <text evidence="2">The sequence shown here is derived from an EMBL/GenBank/DDBJ whole genome shotgun (WGS) entry which is preliminary data.</text>
</comment>
<name>A0A834QLF7_MARMO</name>
<feature type="compositionally biased region" description="Polar residues" evidence="1">
    <location>
        <begin position="46"/>
        <end position="55"/>
    </location>
</feature>
<sequence>MSNQGSRPHQQSKSPKYSSMKDYWVPKWDHQHPNRIFSHPPEQKSQRLPSRTPSSLPHAGILAATPVWTPIYQHVAPPVATILGLCSSTESPLCSVACLHPGIFTQALKSANSHTLHTTELISELILQRPDSPNST</sequence>
<feature type="region of interest" description="Disordered" evidence="1">
    <location>
        <begin position="31"/>
        <end position="56"/>
    </location>
</feature>
<gene>
    <name evidence="2" type="ORF">GHT09_007122</name>
</gene>
<evidence type="ECO:0000256" key="1">
    <source>
        <dbReference type="SAM" id="MobiDB-lite"/>
    </source>
</evidence>
<dbReference type="AlphaFoldDB" id="A0A834QLF7"/>
<reference evidence="2" key="1">
    <citation type="submission" date="2020-08" db="EMBL/GenBank/DDBJ databases">
        <authorList>
            <person name="Shumante A."/>
            <person name="Zimin A.V."/>
            <person name="Puiu D."/>
            <person name="Salzberg S.L."/>
        </authorList>
    </citation>
    <scope>NUCLEOTIDE SEQUENCE</scope>
    <source>
        <strain evidence="2">WC2-LM</strain>
        <tissue evidence="2">Liver</tissue>
    </source>
</reference>
<accession>A0A834QLF7</accession>
<protein>
    <submittedName>
        <fullName evidence="2">Uncharacterized protein</fullName>
    </submittedName>
</protein>
<dbReference type="EMBL" id="WJEC01000691">
    <property type="protein sequence ID" value="KAF7481644.1"/>
    <property type="molecule type" value="Genomic_DNA"/>
</dbReference>
<evidence type="ECO:0000313" key="3">
    <source>
        <dbReference type="Proteomes" id="UP000662637"/>
    </source>
</evidence>
<dbReference type="Proteomes" id="UP000662637">
    <property type="component" value="Unassembled WGS sequence"/>
</dbReference>
<proteinExistence type="predicted"/>
<evidence type="ECO:0000313" key="2">
    <source>
        <dbReference type="EMBL" id="KAF7481644.1"/>
    </source>
</evidence>